<evidence type="ECO:0000313" key="3">
    <source>
        <dbReference type="EMBL" id="MCY0965960.1"/>
    </source>
</evidence>
<keyword evidence="4" id="KW-1185">Reference proteome</keyword>
<dbReference type="RefSeq" id="WP_283174169.1">
    <property type="nucleotide sequence ID" value="NZ_JAPNOA010000029.1"/>
</dbReference>
<evidence type="ECO:0000256" key="1">
    <source>
        <dbReference type="SAM" id="MobiDB-lite"/>
    </source>
</evidence>
<evidence type="ECO:0000313" key="4">
    <source>
        <dbReference type="Proteomes" id="UP001150830"/>
    </source>
</evidence>
<gene>
    <name evidence="3" type="ORF">OUO13_12240</name>
</gene>
<reference evidence="3" key="1">
    <citation type="submission" date="2022-11" db="EMBL/GenBank/DDBJ databases">
        <title>Parathalassolutuus dongxingensis gen. nov., sp. nov., a novel member of family Oceanospirillaceae isolated from a coastal shrimp pond in Guangxi, China.</title>
        <authorList>
            <person name="Chen H."/>
        </authorList>
    </citation>
    <scope>NUCLEOTIDE SEQUENCE</scope>
    <source>
        <strain evidence="3">G-43</strain>
    </source>
</reference>
<feature type="chain" id="PRO_5040960887" description="Serine/threonine protein kinase" evidence="2">
    <location>
        <begin position="24"/>
        <end position="479"/>
    </location>
</feature>
<proteinExistence type="predicted"/>
<dbReference type="PANTHER" id="PTHR41339">
    <property type="entry name" value="LIPL48"/>
    <property type="match status" value="1"/>
</dbReference>
<evidence type="ECO:0008006" key="5">
    <source>
        <dbReference type="Google" id="ProtNLM"/>
    </source>
</evidence>
<dbReference type="Proteomes" id="UP001150830">
    <property type="component" value="Unassembled WGS sequence"/>
</dbReference>
<accession>A0A9X3IT59</accession>
<dbReference type="AlphaFoldDB" id="A0A9X3IT59"/>
<protein>
    <recommendedName>
        <fullName evidence="5">Serine/threonine protein kinase</fullName>
    </recommendedName>
</protein>
<dbReference type="EMBL" id="JAPNOA010000029">
    <property type="protein sequence ID" value="MCY0965960.1"/>
    <property type="molecule type" value="Genomic_DNA"/>
</dbReference>
<name>A0A9X3IT59_9GAMM</name>
<dbReference type="PROSITE" id="PS51257">
    <property type="entry name" value="PROKAR_LIPOPROTEIN"/>
    <property type="match status" value="1"/>
</dbReference>
<evidence type="ECO:0000256" key="2">
    <source>
        <dbReference type="SAM" id="SignalP"/>
    </source>
</evidence>
<comment type="caution">
    <text evidence="3">The sequence shown here is derived from an EMBL/GenBank/DDBJ whole genome shotgun (WGS) entry which is preliminary data.</text>
</comment>
<feature type="region of interest" description="Disordered" evidence="1">
    <location>
        <begin position="298"/>
        <end position="318"/>
    </location>
</feature>
<feature type="signal peptide" evidence="2">
    <location>
        <begin position="1"/>
        <end position="23"/>
    </location>
</feature>
<organism evidence="3 4">
    <name type="scientific">Parathalassolituus penaei</name>
    <dbReference type="NCBI Taxonomy" id="2997323"/>
    <lineage>
        <taxon>Bacteria</taxon>
        <taxon>Pseudomonadati</taxon>
        <taxon>Pseudomonadota</taxon>
        <taxon>Gammaproteobacteria</taxon>
        <taxon>Oceanospirillales</taxon>
        <taxon>Oceanospirillaceae</taxon>
        <taxon>Parathalassolituus</taxon>
    </lineage>
</organism>
<sequence>MEFKKKYLVAALLAATTASIVGCGGSSSSSNKDTGNTDTDTDTEVTYDFVTCNSDETVCTLEGTVDKDYTMKAGVEYRLNGFVTVGAGNVELADAAAVTAAKSAGVTLTIEPGVEVKAYNTGVLLVTRGSKLMAEGTAAAPITFSSVQDDNYDGLGEWGGVVIQGFAPQYGLGDTGVCYGTGTVCNVAGEGGDGIGYFGGNDMADNSGVMKYVRIAEAGKVAGPDNEINGLSLQGVGSGTTIDYIQIHNSLDDGIEWFGGNVNVTHAVLTNNDDDDIDFDEGFQGNIQYAIVLKNQSATATPSGTNDPRGIEGNSDLSSNKQVSATHAALSNITLIGGAINNGQPAAKLRGEVNADLSKVVATGFASGCLEVKSSEATNVSVQDMVCDSTDALLKNDSPATGSLISSAAAITLNAAGAVLNAEAVATSITADVTAVDNGSDFAFDATTYAGAVNPNGTDNWTSGWVIEGSLDTLTAVNQ</sequence>
<keyword evidence="2" id="KW-0732">Signal</keyword>
<dbReference type="PANTHER" id="PTHR41339:SF1">
    <property type="entry name" value="SECRETED PROTEIN"/>
    <property type="match status" value="1"/>
</dbReference>